<protein>
    <recommendedName>
        <fullName evidence="3">Phytanoyl-CoA dioxygenase</fullName>
    </recommendedName>
</protein>
<proteinExistence type="predicted"/>
<accession>A0A449BUP4</accession>
<dbReference type="PANTHER" id="PTHR37563">
    <property type="entry name" value="PHYTANOYL-COA DIOXYGENASE FAMILY PROTEIN (AFU_ORTHOLOGUE AFUA_2G03330)"/>
    <property type="match status" value="1"/>
</dbReference>
<dbReference type="Proteomes" id="UP000290582">
    <property type="component" value="Chromosome PVVCY_11"/>
</dbReference>
<dbReference type="OrthoDB" id="420046at2759"/>
<organism evidence="1 2">
    <name type="scientific">Plasmodium vinckei vinckei</name>
    <dbReference type="NCBI Taxonomy" id="54757"/>
    <lineage>
        <taxon>Eukaryota</taxon>
        <taxon>Sar</taxon>
        <taxon>Alveolata</taxon>
        <taxon>Apicomplexa</taxon>
        <taxon>Aconoidasida</taxon>
        <taxon>Haemosporida</taxon>
        <taxon>Plasmodiidae</taxon>
        <taxon>Plasmodium</taxon>
        <taxon>Plasmodium (Vinckeia)</taxon>
    </lineage>
</organism>
<evidence type="ECO:0000313" key="2">
    <source>
        <dbReference type="Proteomes" id="UP000290582"/>
    </source>
</evidence>
<dbReference type="SUPFAM" id="SSF51197">
    <property type="entry name" value="Clavaminate synthase-like"/>
    <property type="match status" value="1"/>
</dbReference>
<dbReference type="VEuPathDB" id="PlasmoDB:PVVCY_1100440"/>
<dbReference type="AlphaFoldDB" id="A0A449BUP4"/>
<gene>
    <name evidence="1" type="ORF">PVVCY_1100440</name>
</gene>
<dbReference type="RefSeq" id="XP_008624552.2">
    <property type="nucleotide sequence ID" value="XM_008626330.2"/>
</dbReference>
<dbReference type="PANTHER" id="PTHR37563:SF2">
    <property type="entry name" value="PHYTANOYL-COA DIOXYGENASE FAMILY PROTEIN (AFU_ORTHOLOGUE AFUA_2G03330)"/>
    <property type="match status" value="1"/>
</dbReference>
<dbReference type="InterPro" id="IPR051961">
    <property type="entry name" value="Fungal_Metabolite_Diox"/>
</dbReference>
<reference evidence="1 2" key="1">
    <citation type="submission" date="2019-01" db="EMBL/GenBank/DDBJ databases">
        <authorList>
            <person name="Ramaprasad A."/>
        </authorList>
    </citation>
    <scope>NUCLEOTIDE SEQUENCE [LARGE SCALE GENOMIC DNA]</scope>
</reference>
<evidence type="ECO:0008006" key="3">
    <source>
        <dbReference type="Google" id="ProtNLM"/>
    </source>
</evidence>
<name>A0A449BUP4_PLAVN</name>
<dbReference type="EMBL" id="LR215067">
    <property type="protein sequence ID" value="VEV57164.1"/>
    <property type="molecule type" value="Genomic_DNA"/>
</dbReference>
<dbReference type="KEGG" id="pvv:PVVCY_1100440"/>
<dbReference type="GeneID" id="19960882"/>
<sequence>MNKSTHSLVTRFEYKYLFYTLSFVSINLGICNEYIKRKKLAFQEEAPPQIYFYLTKDNFEYVDKEKYNDRIKKICNNFNVPISYIYKGANNYFPLDYHLQYLSNIFETSKEKLKNVLEKETEFDKIVDKLVDEIVIHFNEYERKVIENESNSKILNSLKSLKKNSQLDEWEEKEGFLKNINFDHLKEFILKRKKLIERQKKEDMLNSFIDEVYAYSYLYLLINYKRNNFFDFIKVRRSYRHCSENISKDIGLEVDNYLGICSEENEGNKQDKIFNPFDESSNYVDGASYVLSIDTINEIKKSLAKYGVVVLKDFLPKESVNKIKKELFLDRKNNENVSPFLMDKDANIFCIRPTRGRQYCILRNSKISDMFVNIQQYWLNIIYSYLPVGIYENIFNTFDKNVLLNNTELNKLNIKSKYNDKLFISELQLLNNEPLSEIQSYHVDNGINGLSIIMPLNKMNEESGNFEFFLGTHFFSSLKDNINIATYNEHNNGNNNRIKKAFYNFKRFMNIYYLTGSSFIPKVEETDLIIYDSRIIHRGMSNNLWLKNSSLIYRYDYKKYPPPGQDFIDIISYSVIGKCISFFNMLGRYI</sequence>
<dbReference type="Gene3D" id="2.60.120.620">
    <property type="entry name" value="q2cbj1_9rhob like domain"/>
    <property type="match status" value="1"/>
</dbReference>
<evidence type="ECO:0000313" key="1">
    <source>
        <dbReference type="EMBL" id="VEV57164.1"/>
    </source>
</evidence>